<dbReference type="Pfam" id="PF02630">
    <property type="entry name" value="SCO1-SenC"/>
    <property type="match status" value="1"/>
</dbReference>
<proteinExistence type="inferred from homology"/>
<keyword evidence="3" id="KW-0479">Metal-binding</keyword>
<keyword evidence="4" id="KW-1015">Disulfide bond</keyword>
<dbReference type="InterPro" id="IPR013766">
    <property type="entry name" value="Thioredoxin_domain"/>
</dbReference>
<protein>
    <submittedName>
        <fullName evidence="7">SCO family protein</fullName>
    </submittedName>
</protein>
<dbReference type="PANTHER" id="PTHR12151">
    <property type="entry name" value="ELECTRON TRANSPORT PROTIN SCO1/SENC FAMILY MEMBER"/>
    <property type="match status" value="1"/>
</dbReference>
<dbReference type="Proteomes" id="UP000275137">
    <property type="component" value="Unassembled WGS sequence"/>
</dbReference>
<evidence type="ECO:0000313" key="7">
    <source>
        <dbReference type="EMBL" id="ROH84499.1"/>
    </source>
</evidence>
<comment type="caution">
    <text evidence="7">The sequence shown here is derived from an EMBL/GenBank/DDBJ whole genome shotgun (WGS) entry which is preliminary data.</text>
</comment>
<gene>
    <name evidence="7" type="ORF">ED236_11295</name>
</gene>
<feature type="disulfide bond" description="Redox-active" evidence="4">
    <location>
        <begin position="73"/>
        <end position="77"/>
    </location>
</feature>
<feature type="binding site" evidence="3">
    <location>
        <position position="162"/>
    </location>
    <ligand>
        <name>Cu cation</name>
        <dbReference type="ChEBI" id="CHEBI:23378"/>
    </ligand>
</feature>
<feature type="binding site" evidence="3">
    <location>
        <position position="73"/>
    </location>
    <ligand>
        <name>Cu cation</name>
        <dbReference type="ChEBI" id="CHEBI:23378"/>
    </ligand>
</feature>
<keyword evidence="2 3" id="KW-0186">Copper</keyword>
<feature type="domain" description="Thioredoxin" evidence="6">
    <location>
        <begin position="20"/>
        <end position="197"/>
    </location>
</feature>
<evidence type="ECO:0000256" key="1">
    <source>
        <dbReference type="ARBA" id="ARBA00010996"/>
    </source>
</evidence>
<feature type="binding site" evidence="3">
    <location>
        <position position="77"/>
    </location>
    <ligand>
        <name>Cu cation</name>
        <dbReference type="ChEBI" id="CHEBI:23378"/>
    </ligand>
</feature>
<feature type="chain" id="PRO_5018181030" evidence="5">
    <location>
        <begin position="23"/>
        <end position="198"/>
    </location>
</feature>
<evidence type="ECO:0000313" key="8">
    <source>
        <dbReference type="Proteomes" id="UP000275137"/>
    </source>
</evidence>
<dbReference type="RefSeq" id="WP_123238091.1">
    <property type="nucleotide sequence ID" value="NZ_RJVP01000007.1"/>
</dbReference>
<keyword evidence="8" id="KW-1185">Reference proteome</keyword>
<dbReference type="InterPro" id="IPR036249">
    <property type="entry name" value="Thioredoxin-like_sf"/>
</dbReference>
<dbReference type="CDD" id="cd02968">
    <property type="entry name" value="SCO"/>
    <property type="match status" value="1"/>
</dbReference>
<feature type="signal peptide" evidence="5">
    <location>
        <begin position="1"/>
        <end position="22"/>
    </location>
</feature>
<comment type="similarity">
    <text evidence="1">Belongs to the SCO1/2 family.</text>
</comment>
<evidence type="ECO:0000259" key="6">
    <source>
        <dbReference type="PROSITE" id="PS51352"/>
    </source>
</evidence>
<dbReference type="PROSITE" id="PS51257">
    <property type="entry name" value="PROKAR_LIPOPROTEIN"/>
    <property type="match status" value="1"/>
</dbReference>
<dbReference type="PROSITE" id="PS51352">
    <property type="entry name" value="THIOREDOXIN_2"/>
    <property type="match status" value="1"/>
</dbReference>
<dbReference type="AlphaFoldDB" id="A0A3N0UVD5"/>
<dbReference type="PANTHER" id="PTHR12151:SF25">
    <property type="entry name" value="LINALOOL DEHYDRATASE_ISOMERASE DOMAIN-CONTAINING PROTEIN"/>
    <property type="match status" value="1"/>
</dbReference>
<dbReference type="EMBL" id="RJVP01000007">
    <property type="protein sequence ID" value="ROH84499.1"/>
    <property type="molecule type" value="Genomic_DNA"/>
</dbReference>
<evidence type="ECO:0000256" key="2">
    <source>
        <dbReference type="ARBA" id="ARBA00023008"/>
    </source>
</evidence>
<dbReference type="InterPro" id="IPR003782">
    <property type="entry name" value="SCO1/SenC"/>
</dbReference>
<dbReference type="Gene3D" id="3.40.30.10">
    <property type="entry name" value="Glutaredoxin"/>
    <property type="match status" value="1"/>
</dbReference>
<dbReference type="FunFam" id="3.40.30.10:FF:000013">
    <property type="entry name" value="Blast:Protein SCO1 homolog, mitochondrial"/>
    <property type="match status" value="1"/>
</dbReference>
<dbReference type="SUPFAM" id="SSF52833">
    <property type="entry name" value="Thioredoxin-like"/>
    <property type="match status" value="1"/>
</dbReference>
<evidence type="ECO:0000256" key="3">
    <source>
        <dbReference type="PIRSR" id="PIRSR603782-1"/>
    </source>
</evidence>
<sequence length="198" mass="21444">MNRTLNALLVLVLSVLLSSCDAGKPAPAELNGTDITGAEFANTLALTDHTGKPRTLEDFKGKAVALFFGFTHCPEICPTTMADLAAALKLMGKDGEQVQVLFVTVDPERDTPEVLAQFVPSFNPNFIGLTGTPEEIAATAANFKIFYAKQAEPGSEHYNIDHSAGIYAFDKSGKVRVYLKYGQKPELIAHDLQQLLLM</sequence>
<evidence type="ECO:0000256" key="5">
    <source>
        <dbReference type="SAM" id="SignalP"/>
    </source>
</evidence>
<evidence type="ECO:0000256" key="4">
    <source>
        <dbReference type="PIRSR" id="PIRSR603782-2"/>
    </source>
</evidence>
<keyword evidence="5" id="KW-0732">Signal</keyword>
<reference evidence="7 8" key="1">
    <citation type="submission" date="2018-10" db="EMBL/GenBank/DDBJ databases">
        <authorList>
            <person name="Chen W.-M."/>
        </authorList>
    </citation>
    <scope>NUCLEOTIDE SEQUENCE [LARGE SCALE GENOMIC DNA]</scope>
    <source>
        <strain evidence="7 8">H-5</strain>
    </source>
</reference>
<accession>A0A3N0UVD5</accession>
<dbReference type="GO" id="GO:0046872">
    <property type="term" value="F:metal ion binding"/>
    <property type="evidence" value="ECO:0007669"/>
    <property type="project" value="UniProtKB-KW"/>
</dbReference>
<organism evidence="7 8">
    <name type="scientific">Pseudomethylobacillus aquaticus</name>
    <dbReference type="NCBI Taxonomy" id="2676064"/>
    <lineage>
        <taxon>Bacteria</taxon>
        <taxon>Pseudomonadati</taxon>
        <taxon>Pseudomonadota</taxon>
        <taxon>Betaproteobacteria</taxon>
        <taxon>Nitrosomonadales</taxon>
        <taxon>Methylophilaceae</taxon>
        <taxon>Pseudomethylobacillus</taxon>
    </lineage>
</organism>
<name>A0A3N0UVD5_9PROT</name>